<gene>
    <name evidence="2" type="ordered locus">Saro_3450</name>
</gene>
<dbReference type="Pfam" id="PF00156">
    <property type="entry name" value="Pribosyltran"/>
    <property type="match status" value="1"/>
</dbReference>
<feature type="domain" description="Phosphoribosyltransferase" evidence="1">
    <location>
        <begin position="13"/>
        <end position="165"/>
    </location>
</feature>
<dbReference type="InterPro" id="IPR000836">
    <property type="entry name" value="PRTase_dom"/>
</dbReference>
<dbReference type="InterPro" id="IPR029057">
    <property type="entry name" value="PRTase-like"/>
</dbReference>
<keyword evidence="2" id="KW-0614">Plasmid</keyword>
<dbReference type="AlphaFoldDB" id="A4XEE9"/>
<keyword evidence="2" id="KW-0328">Glycosyltransferase</keyword>
<accession>A4XEE9</accession>
<geneLocation type="plasmid" evidence="2 3">
    <name>pNL2</name>
</geneLocation>
<dbReference type="EMBL" id="CP000677">
    <property type="protein sequence ID" value="ABP64310.1"/>
    <property type="molecule type" value="Genomic_DNA"/>
</dbReference>
<dbReference type="Gene3D" id="3.30.1310.20">
    <property type="entry name" value="PRTase-like"/>
    <property type="match status" value="1"/>
</dbReference>
<keyword evidence="3" id="KW-1185">Reference proteome</keyword>
<keyword evidence="2" id="KW-0808">Transferase</keyword>
<dbReference type="HOGENOM" id="CLU_083583_0_0_5"/>
<dbReference type="Proteomes" id="UP000009134">
    <property type="component" value="Plasmid pNL2"/>
</dbReference>
<evidence type="ECO:0000313" key="3">
    <source>
        <dbReference type="Proteomes" id="UP000009134"/>
    </source>
</evidence>
<dbReference type="GO" id="GO:0016757">
    <property type="term" value="F:glycosyltransferase activity"/>
    <property type="evidence" value="ECO:0007669"/>
    <property type="project" value="UniProtKB-KW"/>
</dbReference>
<evidence type="ECO:0000313" key="2">
    <source>
        <dbReference type="EMBL" id="ABP64310.1"/>
    </source>
</evidence>
<dbReference type="SUPFAM" id="SSF53271">
    <property type="entry name" value="PRTase-like"/>
    <property type="match status" value="1"/>
</dbReference>
<evidence type="ECO:0000259" key="1">
    <source>
        <dbReference type="Pfam" id="PF00156"/>
    </source>
</evidence>
<protein>
    <submittedName>
        <fullName evidence="2">Phosphoribosyltransferase</fullName>
    </submittedName>
</protein>
<organism evidence="2 3">
    <name type="scientific">Novosphingobium aromaticivorans (strain ATCC 700278 / DSM 12444 / CCUG 56034 / CIP 105152 / NBRC 16084 / F199)</name>
    <dbReference type="NCBI Taxonomy" id="279238"/>
    <lineage>
        <taxon>Bacteria</taxon>
        <taxon>Pseudomonadati</taxon>
        <taxon>Pseudomonadota</taxon>
        <taxon>Alphaproteobacteria</taxon>
        <taxon>Sphingomonadales</taxon>
        <taxon>Sphingomonadaceae</taxon>
        <taxon>Novosphingobium</taxon>
    </lineage>
</organism>
<dbReference type="KEGG" id="nar:Saro_3450"/>
<dbReference type="RefSeq" id="WP_011906697.1">
    <property type="nucleotide sequence ID" value="NC_009427.1"/>
</dbReference>
<dbReference type="eggNOG" id="COG1926">
    <property type="taxonomic scope" value="Bacteria"/>
</dbReference>
<proteinExistence type="predicted"/>
<sequence>MTAALPFADRRDAGRQLARALLADPPNNPVILALPRGGVPVAYEIARRLHAPLGLLLVRKIGAPGYPEYGIGAVLDGSTPSVVIDEGAARATGADKQYIEETVQRELAEIERRKRAYGTPAMPSLAGRSVILVDDGIATGATVRAALRGLAHSHADRIVLAVPVAPSDIVAWLGAHCDRVVCLASPEPFLSVGSHYRDFSQLEDAEVVKLLALSGHAAADEHHPAR</sequence>
<dbReference type="Gene3D" id="3.40.50.2020">
    <property type="match status" value="1"/>
</dbReference>
<dbReference type="CDD" id="cd06223">
    <property type="entry name" value="PRTases_typeI"/>
    <property type="match status" value="1"/>
</dbReference>
<name>A4XEE9_NOVAD</name>
<reference evidence="2 3" key="1">
    <citation type="submission" date="2007-04" db="EMBL/GenBank/DDBJ databases">
        <title>Complete sequence of plasmid pNL2 of Novosphingobium aromaticivorans DSM 12444.</title>
        <authorList>
            <consortium name="US DOE Joint Genome Institute"/>
            <person name="Copeland A."/>
            <person name="Lucas S."/>
            <person name="Lapidus A."/>
            <person name="Barry K."/>
            <person name="Detter J.C."/>
            <person name="Glavina del Rio T."/>
            <person name="Hammon N."/>
            <person name="Israni S."/>
            <person name="Dalin E."/>
            <person name="Tice H."/>
            <person name="Pitluck S."/>
            <person name="Chertkov O."/>
            <person name="Han C."/>
            <person name="Thomson S."/>
            <person name="Schmutz J."/>
            <person name="Larimer F."/>
            <person name="Land M."/>
            <person name="Kyrpides N."/>
            <person name="Ivanova N."/>
            <person name="Fredrickson J."/>
            <person name="Romine M.F."/>
            <person name="Richardson P."/>
        </authorList>
    </citation>
    <scope>NUCLEOTIDE SEQUENCE [LARGE SCALE GENOMIC DNA]</scope>
    <source>
        <strain evidence="3">ATCC 700278 / DSM 12444 / CCUG 56034 / CIP 105152 / NBRC 16084 / F199</strain>
        <plasmid evidence="2 3">pNL2</plasmid>
    </source>
</reference>